<protein>
    <submittedName>
        <fullName evidence="2">Uncharacterized protein</fullName>
    </submittedName>
</protein>
<dbReference type="EMBL" id="JABEMB010000012">
    <property type="protein sequence ID" value="NNH04196.1"/>
    <property type="molecule type" value="Genomic_DNA"/>
</dbReference>
<sequence>RAADTGAPGDAKRTAAAKAKADAKVRSADARAAEAQRDADEKAVVAARAKRAVEATTSALSLVDVGAQTRRATASGRPADPKATAKRAGQTPDSATKADAARAASEKGTSK</sequence>
<name>A0A7Y2PZ90_9MICO</name>
<evidence type="ECO:0000313" key="2">
    <source>
        <dbReference type="EMBL" id="NNH04196.1"/>
    </source>
</evidence>
<dbReference type="AlphaFoldDB" id="A0A7Y2PZ90"/>
<organism evidence="2 3">
    <name type="scientific">Microbacterium ulmi</name>
    <dbReference type="NCBI Taxonomy" id="179095"/>
    <lineage>
        <taxon>Bacteria</taxon>
        <taxon>Bacillati</taxon>
        <taxon>Actinomycetota</taxon>
        <taxon>Actinomycetes</taxon>
        <taxon>Micrococcales</taxon>
        <taxon>Microbacteriaceae</taxon>
        <taxon>Microbacterium</taxon>
    </lineage>
</organism>
<gene>
    <name evidence="2" type="ORF">HLA99_10070</name>
</gene>
<proteinExistence type="predicted"/>
<accession>A0A7Y2PZ90</accession>
<keyword evidence="3" id="KW-1185">Reference proteome</keyword>
<feature type="region of interest" description="Disordered" evidence="1">
    <location>
        <begin position="1"/>
        <end position="24"/>
    </location>
</feature>
<feature type="non-terminal residue" evidence="2">
    <location>
        <position position="1"/>
    </location>
</feature>
<evidence type="ECO:0000256" key="1">
    <source>
        <dbReference type="SAM" id="MobiDB-lite"/>
    </source>
</evidence>
<reference evidence="2 3" key="1">
    <citation type="submission" date="2020-05" db="EMBL/GenBank/DDBJ databases">
        <title>MicrobeNet Type strains.</title>
        <authorList>
            <person name="Nicholson A.C."/>
        </authorList>
    </citation>
    <scope>NUCLEOTIDE SEQUENCE [LARGE SCALE GENOMIC DNA]</scope>
    <source>
        <strain evidence="2 3">JCM 14282</strain>
    </source>
</reference>
<feature type="region of interest" description="Disordered" evidence="1">
    <location>
        <begin position="66"/>
        <end position="111"/>
    </location>
</feature>
<dbReference type="Proteomes" id="UP000543598">
    <property type="component" value="Unassembled WGS sequence"/>
</dbReference>
<comment type="caution">
    <text evidence="2">The sequence shown here is derived from an EMBL/GenBank/DDBJ whole genome shotgun (WGS) entry which is preliminary data.</text>
</comment>
<evidence type="ECO:0000313" key="3">
    <source>
        <dbReference type="Proteomes" id="UP000543598"/>
    </source>
</evidence>